<dbReference type="PROSITE" id="PS51186">
    <property type="entry name" value="GNAT"/>
    <property type="match status" value="1"/>
</dbReference>
<dbReference type="InterPro" id="IPR050832">
    <property type="entry name" value="Bact_Acetyltransf"/>
</dbReference>
<dbReference type="EMBL" id="JACIEZ010000009">
    <property type="protein sequence ID" value="MBB4066420.1"/>
    <property type="molecule type" value="Genomic_DNA"/>
</dbReference>
<dbReference type="InterPro" id="IPR000182">
    <property type="entry name" value="GNAT_dom"/>
</dbReference>
<dbReference type="CDD" id="cd04301">
    <property type="entry name" value="NAT_SF"/>
    <property type="match status" value="1"/>
</dbReference>
<evidence type="ECO:0000313" key="4">
    <source>
        <dbReference type="EMBL" id="MBB4066420.1"/>
    </source>
</evidence>
<dbReference type="InterPro" id="IPR016181">
    <property type="entry name" value="Acyl_CoA_acyltransferase"/>
</dbReference>
<dbReference type="Gene3D" id="3.40.630.30">
    <property type="match status" value="1"/>
</dbReference>
<dbReference type="Proteomes" id="UP000528286">
    <property type="component" value="Unassembled WGS sequence"/>
</dbReference>
<reference evidence="4 5" key="1">
    <citation type="submission" date="2020-08" db="EMBL/GenBank/DDBJ databases">
        <title>Genomic Encyclopedia of Type Strains, Phase IV (KMG-IV): sequencing the most valuable type-strain genomes for metagenomic binning, comparative biology and taxonomic classification.</title>
        <authorList>
            <person name="Goeker M."/>
        </authorList>
    </citation>
    <scope>NUCLEOTIDE SEQUENCE [LARGE SCALE GENOMIC DNA]</scope>
    <source>
        <strain evidence="4 5">DSM 29853</strain>
    </source>
</reference>
<accession>A0A7W6J7U8</accession>
<evidence type="ECO:0000259" key="3">
    <source>
        <dbReference type="PROSITE" id="PS51186"/>
    </source>
</evidence>
<protein>
    <submittedName>
        <fullName evidence="4">GNAT superfamily N-acetyltransferase</fullName>
    </submittedName>
</protein>
<evidence type="ECO:0000313" key="5">
    <source>
        <dbReference type="Proteomes" id="UP000528286"/>
    </source>
</evidence>
<keyword evidence="2" id="KW-0012">Acyltransferase</keyword>
<dbReference type="PANTHER" id="PTHR43877">
    <property type="entry name" value="AMINOALKYLPHOSPHONATE N-ACETYLTRANSFERASE-RELATED-RELATED"/>
    <property type="match status" value="1"/>
</dbReference>
<evidence type="ECO:0000256" key="1">
    <source>
        <dbReference type="ARBA" id="ARBA00022679"/>
    </source>
</evidence>
<keyword evidence="5" id="KW-1185">Reference proteome</keyword>
<keyword evidence="1 4" id="KW-0808">Transferase</keyword>
<sequence length="181" mass="19732">MTVRLLDASAARAAMDDLCEILVDCVEGGASVGFMSPYDHAQARLYWEGVLPGVESGGTLLFAAEDENGRLVGTVQVGVQQFPNQPHRADLKKLLVHSAARGRGIARRLMAAAEEESVRRGRILLVLDTATGSPAEEVYRRLGWTMSGTIPNYALFPDGRFCDSTFYYKRLDQPVSPTKTG</sequence>
<organism evidence="4 5">
    <name type="scientific">Gellertiella hungarica</name>
    <dbReference type="NCBI Taxonomy" id="1572859"/>
    <lineage>
        <taxon>Bacteria</taxon>
        <taxon>Pseudomonadati</taxon>
        <taxon>Pseudomonadota</taxon>
        <taxon>Alphaproteobacteria</taxon>
        <taxon>Hyphomicrobiales</taxon>
        <taxon>Rhizobiaceae</taxon>
        <taxon>Gellertiella</taxon>
    </lineage>
</organism>
<proteinExistence type="predicted"/>
<comment type="caution">
    <text evidence="4">The sequence shown here is derived from an EMBL/GenBank/DDBJ whole genome shotgun (WGS) entry which is preliminary data.</text>
</comment>
<dbReference type="AlphaFoldDB" id="A0A7W6J7U8"/>
<evidence type="ECO:0000256" key="2">
    <source>
        <dbReference type="ARBA" id="ARBA00023315"/>
    </source>
</evidence>
<dbReference type="SUPFAM" id="SSF55729">
    <property type="entry name" value="Acyl-CoA N-acyltransferases (Nat)"/>
    <property type="match status" value="1"/>
</dbReference>
<dbReference type="GO" id="GO:0016747">
    <property type="term" value="F:acyltransferase activity, transferring groups other than amino-acyl groups"/>
    <property type="evidence" value="ECO:0007669"/>
    <property type="project" value="InterPro"/>
</dbReference>
<gene>
    <name evidence="4" type="ORF">GGR23_003635</name>
</gene>
<feature type="domain" description="N-acetyltransferase" evidence="3">
    <location>
        <begin position="1"/>
        <end position="172"/>
    </location>
</feature>
<dbReference type="Pfam" id="PF00583">
    <property type="entry name" value="Acetyltransf_1"/>
    <property type="match status" value="1"/>
</dbReference>
<name>A0A7W6J7U8_9HYPH</name>
<dbReference type="RefSeq" id="WP_183367693.1">
    <property type="nucleotide sequence ID" value="NZ_JACIEZ010000009.1"/>
</dbReference>